<dbReference type="GO" id="GO:0016706">
    <property type="term" value="F:2-oxoglutarate-dependent dioxygenase activity"/>
    <property type="evidence" value="ECO:0007669"/>
    <property type="project" value="UniProtKB-ARBA"/>
</dbReference>
<dbReference type="Proteomes" id="UP000199203">
    <property type="component" value="Unassembled WGS sequence"/>
</dbReference>
<dbReference type="RefSeq" id="WP_089873265.1">
    <property type="nucleotide sequence ID" value="NZ_FNBH01000002.1"/>
</dbReference>
<accession>A0A1G7NCL1</accession>
<dbReference type="OrthoDB" id="9814777at2"/>
<keyword evidence="3" id="KW-1185">Reference proteome</keyword>
<dbReference type="STRING" id="454006.SAMN05421825_1928"/>
<proteinExistence type="predicted"/>
<keyword evidence="2" id="KW-0223">Dioxygenase</keyword>
<dbReference type="GO" id="GO:0005506">
    <property type="term" value="F:iron ion binding"/>
    <property type="evidence" value="ECO:0007669"/>
    <property type="project" value="UniProtKB-ARBA"/>
</dbReference>
<sequence length="311" mass="36244">MMSLIKNSKLSYAFFNIFNRKKLKHNIPLYKKYKINKSYFSPISSKDFRKVESQFKRREDPGAILQTDFYKNQTPENQQSLSQFFDNGYSVVKNFISTEQADQVNSEIQKLLDNNEISFKYGNKLMFALHKSEIIKEIGLEKSLLELLDILLDGKTKLFQSINFINGSQQKTHSDSIHMTTFPVGGLIGVWIALEDIKADQGALHYYPGSHKLPYYMNSDYDNEGNFWMLGNKGNKGYEIMLQEKVKELDLKKEIFECKKGDMLIWHANVLHGGEPHTNKDKTRKSMVFHFFDENSVCYHEITQRPALFEN</sequence>
<dbReference type="AlphaFoldDB" id="A0A1G7NCL1"/>
<organism evidence="2 3">
    <name type="scientific">Epilithonimonas hungarica</name>
    <dbReference type="NCBI Taxonomy" id="454006"/>
    <lineage>
        <taxon>Bacteria</taxon>
        <taxon>Pseudomonadati</taxon>
        <taxon>Bacteroidota</taxon>
        <taxon>Flavobacteriia</taxon>
        <taxon>Flavobacteriales</taxon>
        <taxon>Weeksellaceae</taxon>
        <taxon>Chryseobacterium group</taxon>
        <taxon>Epilithonimonas</taxon>
    </lineage>
</organism>
<name>A0A1G7NCL1_9FLAO</name>
<dbReference type="PANTHER" id="PTHR20883">
    <property type="entry name" value="PHYTANOYL-COA DIOXYGENASE DOMAIN CONTAINING 1"/>
    <property type="match status" value="1"/>
</dbReference>
<evidence type="ECO:0000313" key="3">
    <source>
        <dbReference type="Proteomes" id="UP000199203"/>
    </source>
</evidence>
<keyword evidence="2" id="KW-0560">Oxidoreductase</keyword>
<dbReference type="InterPro" id="IPR008775">
    <property type="entry name" value="Phytyl_CoA_dOase-like"/>
</dbReference>
<evidence type="ECO:0000256" key="1">
    <source>
        <dbReference type="ARBA" id="ARBA00001954"/>
    </source>
</evidence>
<protein>
    <submittedName>
        <fullName evidence="2">Ectoine hydroxylase-related dioxygenase, phytanoyl-CoA dioxygenase (PhyH) family</fullName>
    </submittedName>
</protein>
<dbReference type="PANTHER" id="PTHR20883:SF48">
    <property type="entry name" value="ECTOINE DIOXYGENASE"/>
    <property type="match status" value="1"/>
</dbReference>
<dbReference type="Gene3D" id="2.60.120.620">
    <property type="entry name" value="q2cbj1_9rhob like domain"/>
    <property type="match status" value="1"/>
</dbReference>
<dbReference type="SUPFAM" id="SSF51197">
    <property type="entry name" value="Clavaminate synthase-like"/>
    <property type="match status" value="1"/>
</dbReference>
<gene>
    <name evidence="2" type="ORF">SAMN05421825_1928</name>
</gene>
<reference evidence="3" key="1">
    <citation type="submission" date="2016-10" db="EMBL/GenBank/DDBJ databases">
        <authorList>
            <person name="Varghese N."/>
            <person name="Submissions S."/>
        </authorList>
    </citation>
    <scope>NUCLEOTIDE SEQUENCE [LARGE SCALE GENOMIC DNA]</scope>
    <source>
        <strain evidence="3">DSM 19684</strain>
    </source>
</reference>
<comment type="cofactor">
    <cofactor evidence="1">
        <name>Fe(2+)</name>
        <dbReference type="ChEBI" id="CHEBI:29033"/>
    </cofactor>
</comment>
<dbReference type="Pfam" id="PF05721">
    <property type="entry name" value="PhyH"/>
    <property type="match status" value="1"/>
</dbReference>
<evidence type="ECO:0000313" key="2">
    <source>
        <dbReference type="EMBL" id="SDF71069.1"/>
    </source>
</evidence>
<dbReference type="EMBL" id="FNBH01000002">
    <property type="protein sequence ID" value="SDF71069.1"/>
    <property type="molecule type" value="Genomic_DNA"/>
</dbReference>